<organism evidence="3 4">
    <name type="scientific">Nocardioides hwasunensis</name>
    <dbReference type="NCBI Taxonomy" id="397258"/>
    <lineage>
        <taxon>Bacteria</taxon>
        <taxon>Bacillati</taxon>
        <taxon>Actinomycetota</taxon>
        <taxon>Actinomycetes</taxon>
        <taxon>Propionibacteriales</taxon>
        <taxon>Nocardioidaceae</taxon>
        <taxon>Nocardioides</taxon>
    </lineage>
</organism>
<comment type="caution">
    <text evidence="3">The sequence shown here is derived from an EMBL/GenBank/DDBJ whole genome shotgun (WGS) entry which is preliminary data.</text>
</comment>
<dbReference type="RefSeq" id="WP_191200876.1">
    <property type="nucleotide sequence ID" value="NZ_BAAAPA010000001.1"/>
</dbReference>
<dbReference type="InterPro" id="IPR012867">
    <property type="entry name" value="DUF1648"/>
</dbReference>
<proteinExistence type="predicted"/>
<feature type="transmembrane region" description="Helical" evidence="1">
    <location>
        <begin position="54"/>
        <end position="75"/>
    </location>
</feature>
<sequence length="172" mass="18796">MSEPLRRGRLALAVTGTAYVVALVWSALVLPERVPSHFDAAGRVDAWSSRTSMIVFWAVIGVVVLVGLPALVRLVTRGDGTFVNMPRASKDYWFAPERRAEFQVRFQDDMEGFTALTGVLLVLVLGVTTWVGATGRDGLPWWVLAAAIGLYLVVTAVWTVRLLRAYRPPGAG</sequence>
<feature type="transmembrane region" description="Helical" evidence="1">
    <location>
        <begin position="139"/>
        <end position="160"/>
    </location>
</feature>
<keyword evidence="1" id="KW-0472">Membrane</keyword>
<keyword evidence="1" id="KW-0812">Transmembrane</keyword>
<gene>
    <name evidence="3" type="ORF">IEZ25_18130</name>
</gene>
<feature type="domain" description="DUF1648" evidence="2">
    <location>
        <begin position="19"/>
        <end position="61"/>
    </location>
</feature>
<protein>
    <submittedName>
        <fullName evidence="3">DUF1648 domain-containing protein</fullName>
    </submittedName>
</protein>
<evidence type="ECO:0000313" key="3">
    <source>
        <dbReference type="EMBL" id="MBD3916540.1"/>
    </source>
</evidence>
<evidence type="ECO:0000259" key="2">
    <source>
        <dbReference type="Pfam" id="PF07853"/>
    </source>
</evidence>
<evidence type="ECO:0000256" key="1">
    <source>
        <dbReference type="SAM" id="Phobius"/>
    </source>
</evidence>
<dbReference type="EMBL" id="JACXYY010000008">
    <property type="protein sequence ID" value="MBD3916540.1"/>
    <property type="molecule type" value="Genomic_DNA"/>
</dbReference>
<accession>A0ABR8MLV0</accession>
<feature type="transmembrane region" description="Helical" evidence="1">
    <location>
        <begin position="12"/>
        <end position="30"/>
    </location>
</feature>
<keyword evidence="4" id="KW-1185">Reference proteome</keyword>
<reference evidence="3 4" key="1">
    <citation type="submission" date="2020-09" db="EMBL/GenBank/DDBJ databases">
        <title>novel species in genus Nocardioides.</title>
        <authorList>
            <person name="Zhang G."/>
        </authorList>
    </citation>
    <scope>NUCLEOTIDE SEQUENCE [LARGE SCALE GENOMIC DNA]</scope>
    <source>
        <strain evidence="3 4">19197</strain>
    </source>
</reference>
<evidence type="ECO:0000313" key="4">
    <source>
        <dbReference type="Proteomes" id="UP000649289"/>
    </source>
</evidence>
<dbReference type="Pfam" id="PF07853">
    <property type="entry name" value="DUF1648"/>
    <property type="match status" value="1"/>
</dbReference>
<name>A0ABR8MLV0_9ACTN</name>
<keyword evidence="1" id="KW-1133">Transmembrane helix</keyword>
<feature type="transmembrane region" description="Helical" evidence="1">
    <location>
        <begin position="113"/>
        <end position="133"/>
    </location>
</feature>
<dbReference type="Proteomes" id="UP000649289">
    <property type="component" value="Unassembled WGS sequence"/>
</dbReference>